<dbReference type="EMBL" id="JAGPNK010000014">
    <property type="protein sequence ID" value="KAH7308896.1"/>
    <property type="molecule type" value="Genomic_DNA"/>
</dbReference>
<dbReference type="AlphaFoldDB" id="A0A8K0SI86"/>
<name>A0A8K0SI86_9HYPO</name>
<sequence>MTQEQKNIQTAINDSSKFLSIQTKLFEVMHLLQSAYEESSKHRCYSRDFEIAYWQENQKLKEAISANKQLAQQLEERTFGSAYCRPKQNAEGFRFEPFPIVFDSPEGESVAETPVPDIWLTEDDGMTTKVCDNEDEERHSIKLESSEEEELRELEKYIRLN</sequence>
<evidence type="ECO:0000313" key="1">
    <source>
        <dbReference type="EMBL" id="KAH7308896.1"/>
    </source>
</evidence>
<dbReference type="OrthoDB" id="10300916at2759"/>
<keyword evidence="2" id="KW-1185">Reference proteome</keyword>
<reference evidence="1" key="1">
    <citation type="journal article" date="2021" name="Nat. Commun.">
        <title>Genetic determinants of endophytism in the Arabidopsis root mycobiome.</title>
        <authorList>
            <person name="Mesny F."/>
            <person name="Miyauchi S."/>
            <person name="Thiergart T."/>
            <person name="Pickel B."/>
            <person name="Atanasova L."/>
            <person name="Karlsson M."/>
            <person name="Huettel B."/>
            <person name="Barry K.W."/>
            <person name="Haridas S."/>
            <person name="Chen C."/>
            <person name="Bauer D."/>
            <person name="Andreopoulos W."/>
            <person name="Pangilinan J."/>
            <person name="LaButti K."/>
            <person name="Riley R."/>
            <person name="Lipzen A."/>
            <person name="Clum A."/>
            <person name="Drula E."/>
            <person name="Henrissat B."/>
            <person name="Kohler A."/>
            <person name="Grigoriev I.V."/>
            <person name="Martin F.M."/>
            <person name="Hacquard S."/>
        </authorList>
    </citation>
    <scope>NUCLEOTIDE SEQUENCE</scope>
    <source>
        <strain evidence="1">MPI-CAGE-CH-0235</strain>
    </source>
</reference>
<organism evidence="1 2">
    <name type="scientific">Stachybotrys elegans</name>
    <dbReference type="NCBI Taxonomy" id="80388"/>
    <lineage>
        <taxon>Eukaryota</taxon>
        <taxon>Fungi</taxon>
        <taxon>Dikarya</taxon>
        <taxon>Ascomycota</taxon>
        <taxon>Pezizomycotina</taxon>
        <taxon>Sordariomycetes</taxon>
        <taxon>Hypocreomycetidae</taxon>
        <taxon>Hypocreales</taxon>
        <taxon>Stachybotryaceae</taxon>
        <taxon>Stachybotrys</taxon>
    </lineage>
</organism>
<proteinExistence type="predicted"/>
<evidence type="ECO:0000313" key="2">
    <source>
        <dbReference type="Proteomes" id="UP000813444"/>
    </source>
</evidence>
<gene>
    <name evidence="1" type="ORF">B0I35DRAFT_482657</name>
</gene>
<protein>
    <submittedName>
        <fullName evidence="1">Uncharacterized protein</fullName>
    </submittedName>
</protein>
<accession>A0A8K0SI86</accession>
<dbReference type="Proteomes" id="UP000813444">
    <property type="component" value="Unassembled WGS sequence"/>
</dbReference>
<comment type="caution">
    <text evidence="1">The sequence shown here is derived from an EMBL/GenBank/DDBJ whole genome shotgun (WGS) entry which is preliminary data.</text>
</comment>